<dbReference type="OrthoDB" id="10366339at2759"/>
<accession>M2Y4W5</accession>
<dbReference type="RefSeq" id="XP_005707409.1">
    <property type="nucleotide sequence ID" value="XM_005707352.1"/>
</dbReference>
<evidence type="ECO:0000313" key="3">
    <source>
        <dbReference type="Proteomes" id="UP000030680"/>
    </source>
</evidence>
<gene>
    <name evidence="2" type="ORF">Gasu_19020</name>
</gene>
<name>M2Y4W5_GALSU</name>
<organism evidence="2 3">
    <name type="scientific">Galdieria sulphuraria</name>
    <name type="common">Red alga</name>
    <dbReference type="NCBI Taxonomy" id="130081"/>
    <lineage>
        <taxon>Eukaryota</taxon>
        <taxon>Rhodophyta</taxon>
        <taxon>Bangiophyceae</taxon>
        <taxon>Galdieriales</taxon>
        <taxon>Galdieriaceae</taxon>
        <taxon>Galdieria</taxon>
    </lineage>
</organism>
<sequence length="368" mass="42754">MVQKLEYQRKSSFNQGKRFKSICVGYIPVLHLCRKWTVCPIVVTTCWFSCWNVVEQHFALQLYLLKSKLKLLLYYPLIYSTNMLFDWLLDRLKRFQQRLRLNFSDVITKITNYKPSLNFPWMDGQIYVFHFERTSPEKKTQKPMTTVEEACNTFERNCLNKYDERVNSYNKLSNTEETTMLLNQVITKQPSENVPSNESSKGNDDRLYMNLLEAKRIIESCIADKYNQADFTEKKTSTSCPTSPSETTDIATQKSRWLFVSYDTLTFCETFAGRIAMPALFICFLREYFEPGHPMLTSQILSLLPLQVYGDIAPSGYNPYITYISGLLKSETETRVTQLVHVIFNLILSSLFAKLNIATNILKILLGA</sequence>
<dbReference type="EMBL" id="KB454496">
    <property type="protein sequence ID" value="EME30889.1"/>
    <property type="molecule type" value="Genomic_DNA"/>
</dbReference>
<keyword evidence="3" id="KW-1185">Reference proteome</keyword>
<protein>
    <submittedName>
        <fullName evidence="2">Uncharacterized protein</fullName>
    </submittedName>
</protein>
<keyword evidence="1" id="KW-1133">Transmembrane helix</keyword>
<dbReference type="AlphaFoldDB" id="M2Y4W5"/>
<feature type="transmembrane region" description="Helical" evidence="1">
    <location>
        <begin position="72"/>
        <end position="89"/>
    </location>
</feature>
<keyword evidence="1" id="KW-0472">Membrane</keyword>
<evidence type="ECO:0000256" key="1">
    <source>
        <dbReference type="SAM" id="Phobius"/>
    </source>
</evidence>
<proteinExistence type="predicted"/>
<dbReference type="Proteomes" id="UP000030680">
    <property type="component" value="Unassembled WGS sequence"/>
</dbReference>
<reference evidence="3" key="1">
    <citation type="journal article" date="2013" name="Science">
        <title>Gene transfer from bacteria and archaea facilitated evolution of an extremophilic eukaryote.</title>
        <authorList>
            <person name="Schonknecht G."/>
            <person name="Chen W.H."/>
            <person name="Ternes C.M."/>
            <person name="Barbier G.G."/>
            <person name="Shrestha R.P."/>
            <person name="Stanke M."/>
            <person name="Brautigam A."/>
            <person name="Baker B.J."/>
            <person name="Banfield J.F."/>
            <person name="Garavito R.M."/>
            <person name="Carr K."/>
            <person name="Wilkerson C."/>
            <person name="Rensing S.A."/>
            <person name="Gagneul D."/>
            <person name="Dickenson N.E."/>
            <person name="Oesterhelt C."/>
            <person name="Lercher M.J."/>
            <person name="Weber A.P."/>
        </authorList>
    </citation>
    <scope>NUCLEOTIDE SEQUENCE [LARGE SCALE GENOMIC DNA]</scope>
    <source>
        <strain evidence="3">074W</strain>
    </source>
</reference>
<evidence type="ECO:0000313" key="2">
    <source>
        <dbReference type="EMBL" id="EME30889.1"/>
    </source>
</evidence>
<keyword evidence="1" id="KW-0812">Transmembrane</keyword>
<dbReference type="Gramene" id="EME30889">
    <property type="protein sequence ID" value="EME30889"/>
    <property type="gene ID" value="Gasu_19020"/>
</dbReference>
<dbReference type="GeneID" id="17089583"/>
<dbReference type="KEGG" id="gsl:Gasu_19020"/>